<dbReference type="SUPFAM" id="SSF50998">
    <property type="entry name" value="Quinoprotein alcohol dehydrogenase-like"/>
    <property type="match status" value="1"/>
</dbReference>
<gene>
    <name evidence="5" type="ORF">IAA55_09985</name>
</gene>
<dbReference type="PANTHER" id="PTHR34512">
    <property type="entry name" value="CELL SURFACE PROTEIN"/>
    <property type="match status" value="1"/>
</dbReference>
<keyword evidence="2" id="KW-0472">Membrane</keyword>
<keyword evidence="2" id="KW-1133">Transmembrane helix</keyword>
<feature type="chain" id="PRO_5039521105" evidence="3">
    <location>
        <begin position="35"/>
        <end position="645"/>
    </location>
</feature>
<sequence>MRERRENRMKRAVREAGAWALAAALTLTAVLVPADTLQAAGSGQSSYRGSGDNMAILTDARTVANVPKSLEETEVKWTVQVADDPSDWTNAITSPVEVDGTIYVLSNGRLKAFDAVTGKLAKAASDEDLINNYYNYYLMGGKVNGETMLFVESQNIVAAYNSDLEQVWKTRSEDVAYGNDGYAPMYLSDGVIYGLTTSYSGSSAGAFAIDAVSGAYLWQTEVPFTAAGQGSWAMGGGYSGMVAAGDYVICGTEGGTVYVFAKSNGAVVSQLDASADHMQNIRGAIAYTGGNLWFTMTDGSIWRVAFSESDGALGAVSSAKITPTATNSTATPVVYNGRVYVGCTDTDASGSVQGAVAVLDASTLAMIYEIPVAKQDNAWSNKCTDVAIAADTSTGTVYGYAAYYDKPGSVVAFSDQPGQTRAEFFDLRDLVPEHTSNYSNSQILLGTEGNLYYTNDSGYMVCVGKKAADVDKVEIISGAGSNITADGKHDAVFVSNAPYDTFLYIMVDGKILDQDCYTVQEGSTIVTLKADYLKGLSEGEHIIAIVSEGGVAEAQFQVVAAQTPGGVNPGGDQNQGGSGNGQNPGGGDTGNGQNPTGGQTVNTDARDLPENAPKTGDLSDSLWMLLIVAGGISLGGVLLQRRKSR</sequence>
<name>A0A9D1JBC8_9FIRM</name>
<dbReference type="InterPro" id="IPR011047">
    <property type="entry name" value="Quinoprotein_ADH-like_sf"/>
</dbReference>
<evidence type="ECO:0000256" key="1">
    <source>
        <dbReference type="SAM" id="MobiDB-lite"/>
    </source>
</evidence>
<dbReference type="EMBL" id="DVHM01000172">
    <property type="protein sequence ID" value="HIR71596.1"/>
    <property type="molecule type" value="Genomic_DNA"/>
</dbReference>
<accession>A0A9D1JBC8</accession>
<feature type="region of interest" description="Disordered" evidence="1">
    <location>
        <begin position="562"/>
        <end position="614"/>
    </location>
</feature>
<dbReference type="Pfam" id="PF13360">
    <property type="entry name" value="PQQ_2"/>
    <property type="match status" value="1"/>
</dbReference>
<protein>
    <submittedName>
        <fullName evidence="5">PQQ-binding-like beta-propeller repeat protein</fullName>
    </submittedName>
</protein>
<dbReference type="PANTHER" id="PTHR34512:SF30">
    <property type="entry name" value="OUTER MEMBRANE PROTEIN ASSEMBLY FACTOR BAMB"/>
    <property type="match status" value="1"/>
</dbReference>
<dbReference type="Gene3D" id="2.40.10.480">
    <property type="match status" value="1"/>
</dbReference>
<reference evidence="5" key="2">
    <citation type="journal article" date="2021" name="PeerJ">
        <title>Extensive microbial diversity within the chicken gut microbiome revealed by metagenomics and culture.</title>
        <authorList>
            <person name="Gilroy R."/>
            <person name="Ravi A."/>
            <person name="Getino M."/>
            <person name="Pursley I."/>
            <person name="Horton D.L."/>
            <person name="Alikhan N.F."/>
            <person name="Baker D."/>
            <person name="Gharbi K."/>
            <person name="Hall N."/>
            <person name="Watson M."/>
            <person name="Adriaenssens E.M."/>
            <person name="Foster-Nyarko E."/>
            <person name="Jarju S."/>
            <person name="Secka A."/>
            <person name="Antonio M."/>
            <person name="Oren A."/>
            <person name="Chaudhuri R.R."/>
            <person name="La Ragione R."/>
            <person name="Hildebrand F."/>
            <person name="Pallen M.J."/>
        </authorList>
    </citation>
    <scope>NUCLEOTIDE SEQUENCE</scope>
    <source>
        <strain evidence="5">ChiSjej5B23-6657</strain>
    </source>
</reference>
<evidence type="ECO:0000313" key="5">
    <source>
        <dbReference type="EMBL" id="HIR71596.1"/>
    </source>
</evidence>
<evidence type="ECO:0000256" key="2">
    <source>
        <dbReference type="SAM" id="Phobius"/>
    </source>
</evidence>
<keyword evidence="3" id="KW-0732">Signal</keyword>
<feature type="domain" description="Pyrrolo-quinoline quinone repeat" evidence="4">
    <location>
        <begin position="208"/>
        <end position="463"/>
    </location>
</feature>
<proteinExistence type="predicted"/>
<feature type="signal peptide" evidence="3">
    <location>
        <begin position="1"/>
        <end position="34"/>
    </location>
</feature>
<dbReference type="NCBIfam" id="TIGR01167">
    <property type="entry name" value="LPXTG_anchor"/>
    <property type="match status" value="1"/>
</dbReference>
<evidence type="ECO:0000313" key="6">
    <source>
        <dbReference type="Proteomes" id="UP000823912"/>
    </source>
</evidence>
<dbReference type="SMART" id="SM00564">
    <property type="entry name" value="PQQ"/>
    <property type="match status" value="3"/>
</dbReference>
<feature type="transmembrane region" description="Helical" evidence="2">
    <location>
        <begin position="621"/>
        <end position="639"/>
    </location>
</feature>
<dbReference type="InterPro" id="IPR002372">
    <property type="entry name" value="PQQ_rpt_dom"/>
</dbReference>
<organism evidence="5 6">
    <name type="scientific">Candidatus Pullilachnospira gallistercoris</name>
    <dbReference type="NCBI Taxonomy" id="2840911"/>
    <lineage>
        <taxon>Bacteria</taxon>
        <taxon>Bacillati</taxon>
        <taxon>Bacillota</taxon>
        <taxon>Clostridia</taxon>
        <taxon>Lachnospirales</taxon>
        <taxon>Lachnospiraceae</taxon>
        <taxon>Lachnospiraceae incertae sedis</taxon>
        <taxon>Candidatus Pullilachnospira</taxon>
    </lineage>
</organism>
<dbReference type="AlphaFoldDB" id="A0A9D1JBC8"/>
<feature type="compositionally biased region" description="Low complexity" evidence="1">
    <location>
        <begin position="591"/>
        <end position="600"/>
    </location>
</feature>
<dbReference type="InterPro" id="IPR018391">
    <property type="entry name" value="PQQ_b-propeller_rpt"/>
</dbReference>
<evidence type="ECO:0000256" key="3">
    <source>
        <dbReference type="SAM" id="SignalP"/>
    </source>
</evidence>
<dbReference type="InterPro" id="IPR015943">
    <property type="entry name" value="WD40/YVTN_repeat-like_dom_sf"/>
</dbReference>
<keyword evidence="2" id="KW-0812">Transmembrane</keyword>
<comment type="caution">
    <text evidence="5">The sequence shown here is derived from an EMBL/GenBank/DDBJ whole genome shotgun (WGS) entry which is preliminary data.</text>
</comment>
<dbReference type="Gene3D" id="2.130.10.10">
    <property type="entry name" value="YVTN repeat-like/Quinoprotein amine dehydrogenase"/>
    <property type="match status" value="1"/>
</dbReference>
<reference evidence="5" key="1">
    <citation type="submission" date="2020-10" db="EMBL/GenBank/DDBJ databases">
        <authorList>
            <person name="Gilroy R."/>
        </authorList>
    </citation>
    <scope>NUCLEOTIDE SEQUENCE</scope>
    <source>
        <strain evidence="5">ChiSjej5B23-6657</strain>
    </source>
</reference>
<feature type="compositionally biased region" description="Gly residues" evidence="1">
    <location>
        <begin position="567"/>
        <end position="590"/>
    </location>
</feature>
<evidence type="ECO:0000259" key="4">
    <source>
        <dbReference type="Pfam" id="PF13360"/>
    </source>
</evidence>
<dbReference type="Proteomes" id="UP000823912">
    <property type="component" value="Unassembled WGS sequence"/>
</dbReference>